<evidence type="ECO:0000313" key="2">
    <source>
        <dbReference type="EMBL" id="GIG32512.1"/>
    </source>
</evidence>
<dbReference type="Proteomes" id="UP000577956">
    <property type="component" value="Unassembled WGS sequence"/>
</dbReference>
<feature type="domain" description="Thiopeptide-type bacteriocin biosynthesis" evidence="1">
    <location>
        <begin position="164"/>
        <end position="335"/>
    </location>
</feature>
<dbReference type="EMBL" id="JACCBK010000001">
    <property type="protein sequence ID" value="NYD86598.1"/>
    <property type="molecule type" value="Genomic_DNA"/>
</dbReference>
<evidence type="ECO:0000313" key="4">
    <source>
        <dbReference type="Proteomes" id="UP000577956"/>
    </source>
</evidence>
<evidence type="ECO:0000313" key="3">
    <source>
        <dbReference type="EMBL" id="NYD86598.1"/>
    </source>
</evidence>
<dbReference type="Proteomes" id="UP000618382">
    <property type="component" value="Unassembled WGS sequence"/>
</dbReference>
<dbReference type="EMBL" id="BONN01000004">
    <property type="protein sequence ID" value="GIG32512.1"/>
    <property type="molecule type" value="Genomic_DNA"/>
</dbReference>
<accession>A0A7Y9JXD5</accession>
<keyword evidence="5" id="KW-1185">Reference proteome</keyword>
<evidence type="ECO:0000313" key="5">
    <source>
        <dbReference type="Proteomes" id="UP000618382"/>
    </source>
</evidence>
<gene>
    <name evidence="3" type="ORF">BKA21_002147</name>
    <name evidence="2" type="ORF">Col01nite_16710</name>
</gene>
<dbReference type="RefSeq" id="WP_140458196.1">
    <property type="nucleotide sequence ID" value="NZ_BAABFI010000001.1"/>
</dbReference>
<sequence>MSTPEPWWELYLVRWDGDAARVVEEVVRPLAGDRLLGRRPFYVDTDWWRGPHVSMCFCASHEAVAALQADGLVERASDLLAALGPGAKVEPGQHVDLHERLARYERRARPLFPWLPDGSVGLRPLAARDVDGTDEALARTVRASHLALRVPECDLFGEISAGRLRVEAYAVHLLASIATWFTDSDLRATYPSFASHAEAYLGTDAVVGTRERWDRAYELHRPTLTGLLAESAEQAASGTPPAATAATVMTLGSVVDATDPLALFGGSALPATQDLFRGSAFHAALAANRGWQDEVRTSAWFARYRLVLNLAYLHLTKLGLTPHHRFYTCYLLTRAAQDLTSTTAADVVRGLDRA</sequence>
<reference evidence="2 5" key="2">
    <citation type="submission" date="2021-01" db="EMBL/GenBank/DDBJ databases">
        <title>Whole genome shotgun sequence of Cellulomonas oligotrophica NBRC 109435.</title>
        <authorList>
            <person name="Komaki H."/>
            <person name="Tamura T."/>
        </authorList>
    </citation>
    <scope>NUCLEOTIDE SEQUENCE [LARGE SCALE GENOMIC DNA]</scope>
    <source>
        <strain evidence="2 5">NBRC 109435</strain>
    </source>
</reference>
<dbReference type="AlphaFoldDB" id="A0A7Y9JXD5"/>
<name>A0A7Y9JXD5_9CELL</name>
<reference evidence="3 4" key="1">
    <citation type="submission" date="2020-07" db="EMBL/GenBank/DDBJ databases">
        <title>Sequencing the genomes of 1000 actinobacteria strains.</title>
        <authorList>
            <person name="Klenk H.-P."/>
        </authorList>
    </citation>
    <scope>NUCLEOTIDE SEQUENCE [LARGE SCALE GENOMIC DNA]</scope>
    <source>
        <strain evidence="3 4">DSM 24482</strain>
    </source>
</reference>
<dbReference type="Pfam" id="PF14028">
    <property type="entry name" value="Lant_dehydr_C"/>
    <property type="match status" value="1"/>
</dbReference>
<proteinExistence type="predicted"/>
<comment type="caution">
    <text evidence="3">The sequence shown here is derived from an EMBL/GenBank/DDBJ whole genome shotgun (WGS) entry which is preliminary data.</text>
</comment>
<dbReference type="InterPro" id="IPR023809">
    <property type="entry name" value="Thiopep_bacteriocin_synth_dom"/>
</dbReference>
<evidence type="ECO:0000259" key="1">
    <source>
        <dbReference type="Pfam" id="PF14028"/>
    </source>
</evidence>
<organism evidence="3 4">
    <name type="scientific">Cellulomonas oligotrophica</name>
    <dbReference type="NCBI Taxonomy" id="931536"/>
    <lineage>
        <taxon>Bacteria</taxon>
        <taxon>Bacillati</taxon>
        <taxon>Actinomycetota</taxon>
        <taxon>Actinomycetes</taxon>
        <taxon>Micrococcales</taxon>
        <taxon>Cellulomonadaceae</taxon>
        <taxon>Cellulomonas</taxon>
    </lineage>
</organism>
<protein>
    <recommendedName>
        <fullName evidence="1">Thiopeptide-type bacteriocin biosynthesis domain-containing protein</fullName>
    </recommendedName>
</protein>